<protein>
    <submittedName>
        <fullName evidence="2">Uncharacterized protein</fullName>
    </submittedName>
</protein>
<dbReference type="EMBL" id="BMIQ01000009">
    <property type="protein sequence ID" value="GGE20116.1"/>
    <property type="molecule type" value="Genomic_DNA"/>
</dbReference>
<name>A0A916ZZH5_9HYPH</name>
<accession>A0A916ZZH5</accession>
<dbReference type="Proteomes" id="UP000644699">
    <property type="component" value="Unassembled WGS sequence"/>
</dbReference>
<organism evidence="2 3">
    <name type="scientific">Aureimonas endophytica</name>
    <dbReference type="NCBI Taxonomy" id="2027858"/>
    <lineage>
        <taxon>Bacteria</taxon>
        <taxon>Pseudomonadati</taxon>
        <taxon>Pseudomonadota</taxon>
        <taxon>Alphaproteobacteria</taxon>
        <taxon>Hyphomicrobiales</taxon>
        <taxon>Aurantimonadaceae</taxon>
        <taxon>Aureimonas</taxon>
    </lineage>
</organism>
<evidence type="ECO:0000313" key="3">
    <source>
        <dbReference type="Proteomes" id="UP000644699"/>
    </source>
</evidence>
<evidence type="ECO:0000256" key="1">
    <source>
        <dbReference type="SAM" id="MobiDB-lite"/>
    </source>
</evidence>
<sequence>MLRKILLSLLLQSRFVALLLIVTSLGYCYAYAYQDDNDNNRDPHQSPSLNTNVRDAPDSKLCE</sequence>
<evidence type="ECO:0000313" key="2">
    <source>
        <dbReference type="EMBL" id="GGE20116.1"/>
    </source>
</evidence>
<comment type="caution">
    <text evidence="2">The sequence shown here is derived from an EMBL/GenBank/DDBJ whole genome shotgun (WGS) entry which is preliminary data.</text>
</comment>
<keyword evidence="3" id="KW-1185">Reference proteome</keyword>
<reference evidence="2" key="2">
    <citation type="submission" date="2020-09" db="EMBL/GenBank/DDBJ databases">
        <authorList>
            <person name="Sun Q."/>
            <person name="Zhou Y."/>
        </authorList>
    </citation>
    <scope>NUCLEOTIDE SEQUENCE</scope>
    <source>
        <strain evidence="2">CGMCC 1.15367</strain>
    </source>
</reference>
<reference evidence="2" key="1">
    <citation type="journal article" date="2014" name="Int. J. Syst. Evol. Microbiol.">
        <title>Complete genome sequence of Corynebacterium casei LMG S-19264T (=DSM 44701T), isolated from a smear-ripened cheese.</title>
        <authorList>
            <consortium name="US DOE Joint Genome Institute (JGI-PGF)"/>
            <person name="Walter F."/>
            <person name="Albersmeier A."/>
            <person name="Kalinowski J."/>
            <person name="Ruckert C."/>
        </authorList>
    </citation>
    <scope>NUCLEOTIDE SEQUENCE</scope>
    <source>
        <strain evidence="2">CGMCC 1.15367</strain>
    </source>
</reference>
<proteinExistence type="predicted"/>
<gene>
    <name evidence="2" type="ORF">GCM10011390_44210</name>
</gene>
<dbReference type="AlphaFoldDB" id="A0A916ZZH5"/>
<feature type="region of interest" description="Disordered" evidence="1">
    <location>
        <begin position="36"/>
        <end position="63"/>
    </location>
</feature>